<evidence type="ECO:0000256" key="1">
    <source>
        <dbReference type="SAM" id="SignalP"/>
    </source>
</evidence>
<dbReference type="Proteomes" id="UP001165653">
    <property type="component" value="Unassembled WGS sequence"/>
</dbReference>
<dbReference type="RefSeq" id="WP_264510719.1">
    <property type="nucleotide sequence ID" value="NZ_JAPDDR010000001.1"/>
</dbReference>
<sequence>MKNPFFALLLALPAFADGATSIDAMKSAADSFLGSLDAEKRAKASFPFESDQRENFKFTPQNRSGLPIKEMTEAQHIAAMKLLDTVLSDKGKLKAAQIITLEGVLAEMEKNPTYRDNGKYYVSIFGTPGDAKAWGWKFEGHHLALNYTVINGKEVAVTPSFFAANPGEVREGPHKGMRVLAAEEDLAMALANLLLEAGKKEVIFSEKAPSEILTAENRKVTALEPVGLLASEMSPEQKKALLALINEYIGRHRKELADADMQKIEKAGIDKIRFGWAGGTKRGEAWYYRVQGPTFLMEAANTQNNANHIHATWRDFEGDFGHDKLSEHYHQHELDGGDH</sequence>
<keyword evidence="1" id="KW-0732">Signal</keyword>
<name>A0ABT3FXT0_9BACT</name>
<evidence type="ECO:0000313" key="2">
    <source>
        <dbReference type="EMBL" id="MCW1912383.1"/>
    </source>
</evidence>
<dbReference type="Pfam" id="PF12006">
    <property type="entry name" value="DUF3500"/>
    <property type="match status" value="1"/>
</dbReference>
<organism evidence="2 3">
    <name type="scientific">Luteolibacter rhizosphaerae</name>
    <dbReference type="NCBI Taxonomy" id="2989719"/>
    <lineage>
        <taxon>Bacteria</taxon>
        <taxon>Pseudomonadati</taxon>
        <taxon>Verrucomicrobiota</taxon>
        <taxon>Verrucomicrobiia</taxon>
        <taxon>Verrucomicrobiales</taxon>
        <taxon>Verrucomicrobiaceae</taxon>
        <taxon>Luteolibacter</taxon>
    </lineage>
</organism>
<proteinExistence type="predicted"/>
<dbReference type="PANTHER" id="PTHR37489:SF1">
    <property type="entry name" value="DUF3500 DOMAIN-CONTAINING PROTEIN"/>
    <property type="match status" value="1"/>
</dbReference>
<keyword evidence="3" id="KW-1185">Reference proteome</keyword>
<evidence type="ECO:0000313" key="3">
    <source>
        <dbReference type="Proteomes" id="UP001165653"/>
    </source>
</evidence>
<feature type="chain" id="PRO_5045329304" evidence="1">
    <location>
        <begin position="17"/>
        <end position="339"/>
    </location>
</feature>
<dbReference type="EMBL" id="JAPDDR010000001">
    <property type="protein sequence ID" value="MCW1912383.1"/>
    <property type="molecule type" value="Genomic_DNA"/>
</dbReference>
<dbReference type="InterPro" id="IPR021889">
    <property type="entry name" value="DUF3500"/>
</dbReference>
<reference evidence="2" key="1">
    <citation type="submission" date="2022-10" db="EMBL/GenBank/DDBJ databases">
        <title>Luteolibacter sp. GHJ8, whole genome shotgun sequencing project.</title>
        <authorList>
            <person name="Zhao G."/>
            <person name="Shen L."/>
        </authorList>
    </citation>
    <scope>NUCLEOTIDE SEQUENCE</scope>
    <source>
        <strain evidence="2">GHJ8</strain>
    </source>
</reference>
<dbReference type="PANTHER" id="PTHR37489">
    <property type="entry name" value="DUF3500 DOMAIN-CONTAINING PROTEIN"/>
    <property type="match status" value="1"/>
</dbReference>
<accession>A0ABT3FXT0</accession>
<comment type="caution">
    <text evidence="2">The sequence shown here is derived from an EMBL/GenBank/DDBJ whole genome shotgun (WGS) entry which is preliminary data.</text>
</comment>
<gene>
    <name evidence="2" type="ORF">OJ996_02285</name>
</gene>
<feature type="signal peptide" evidence="1">
    <location>
        <begin position="1"/>
        <end position="16"/>
    </location>
</feature>
<protein>
    <submittedName>
        <fullName evidence="2">DUF3500 domain-containing protein</fullName>
    </submittedName>
</protein>